<keyword evidence="2" id="KW-1185">Reference proteome</keyword>
<name>A0AAW3JR95_9FIRM</name>
<dbReference type="AlphaFoldDB" id="A0AAW3JR95"/>
<comment type="caution">
    <text evidence="1">The sequence shown here is derived from an EMBL/GenBank/DDBJ whole genome shotgun (WGS) entry which is preliminary data.</text>
</comment>
<gene>
    <name evidence="1" type="ORF">APZ18_10985</name>
</gene>
<reference evidence="1 2" key="1">
    <citation type="submission" date="2015-10" db="EMBL/GenBank/DDBJ databases">
        <title>Butyribacter intestini gen. nov., sp. nov., a butyric acid-producing bacterium of the family Lachnospiraceae isolated from the human faeces.</title>
        <authorList>
            <person name="Zou Y."/>
            <person name="Xue W."/>
            <person name="Luo G."/>
            <person name="Lv M."/>
        </authorList>
    </citation>
    <scope>NUCLEOTIDE SEQUENCE [LARGE SCALE GENOMIC DNA]</scope>
    <source>
        <strain evidence="1 2">TF01-11</strain>
    </source>
</reference>
<organism evidence="1 2">
    <name type="scientific">Butyribacter intestini</name>
    <dbReference type="NCBI Taxonomy" id="1703332"/>
    <lineage>
        <taxon>Bacteria</taxon>
        <taxon>Bacillati</taxon>
        <taxon>Bacillota</taxon>
        <taxon>Clostridia</taxon>
        <taxon>Lachnospirales</taxon>
        <taxon>Lachnospiraceae</taxon>
        <taxon>Butyribacter</taxon>
    </lineage>
</organism>
<accession>A0AAW3JR95</accession>
<dbReference type="EMBL" id="LLKB01000005">
    <property type="protein sequence ID" value="KQC85213.1"/>
    <property type="molecule type" value="Genomic_DNA"/>
</dbReference>
<proteinExistence type="predicted"/>
<sequence length="250" mass="29411">MTRTYVCDMILGRKVNLFKNDDMAEFVFECSMFVIMNRYNDSYILPEKIYYSIIVKDYAQFLADVGAAISLLSNNVIFRLRNYFEELKRKGAIFMTGRVIRLNQLLDKLEKEQITEEERKELIMLADNMTEEEYLGEMPSEEEVLGFPTEAEIISEEGQYAKILMEYIYENDIEMYTMLMGLNKMKGFVHQRVEEFLTEMFKLEDLYTNEHKTENMPFPKYLSLCYQASSYAREKAMPILLQIPASIAGI</sequence>
<dbReference type="Proteomes" id="UP000050833">
    <property type="component" value="Unassembled WGS sequence"/>
</dbReference>
<protein>
    <submittedName>
        <fullName evidence="1">Uncharacterized protein</fullName>
    </submittedName>
</protein>
<evidence type="ECO:0000313" key="2">
    <source>
        <dbReference type="Proteomes" id="UP000050833"/>
    </source>
</evidence>
<evidence type="ECO:0000313" key="1">
    <source>
        <dbReference type="EMBL" id="KQC85213.1"/>
    </source>
</evidence>